<keyword evidence="11" id="KW-1185">Reference proteome</keyword>
<proteinExistence type="inferred from homology"/>
<dbReference type="PANTHER" id="PTHR32227">
    <property type="entry name" value="GLUCAN ENDO-1,3-BETA-GLUCOSIDASE BG1-RELATED-RELATED"/>
    <property type="match status" value="1"/>
</dbReference>
<dbReference type="InterPro" id="IPR017853">
    <property type="entry name" value="GH"/>
</dbReference>
<dbReference type="InterPro" id="IPR000490">
    <property type="entry name" value="Glyco_hydro_17"/>
</dbReference>
<dbReference type="EMBL" id="JAAGAX010000016">
    <property type="protein sequence ID" value="KAF2289338.1"/>
    <property type="molecule type" value="Genomic_DNA"/>
</dbReference>
<evidence type="ECO:0000256" key="4">
    <source>
        <dbReference type="ARBA" id="ARBA00022801"/>
    </source>
</evidence>
<accession>A0A6A6KN15</accession>
<dbReference type="PROSITE" id="PS00587">
    <property type="entry name" value="GLYCOSYL_HYDROL_F17"/>
    <property type="match status" value="1"/>
</dbReference>
<evidence type="ECO:0000256" key="8">
    <source>
        <dbReference type="RuleBase" id="RU004335"/>
    </source>
</evidence>
<dbReference type="Pfam" id="PF00332">
    <property type="entry name" value="Glyco_hydro_17"/>
    <property type="match status" value="2"/>
</dbReference>
<evidence type="ECO:0000256" key="5">
    <source>
        <dbReference type="ARBA" id="ARBA00023295"/>
    </source>
</evidence>
<protein>
    <recommendedName>
        <fullName evidence="3">glucan endo-1,3-beta-D-glucosidase</fullName>
        <ecNumber evidence="3">3.2.1.39</ecNumber>
    </recommendedName>
    <alternativeName>
        <fullName evidence="6">(1-&gt;3)-beta-glucan endohydrolase</fullName>
    </alternativeName>
    <alternativeName>
        <fullName evidence="7">Beta-1,3-endoglucanase</fullName>
    </alternativeName>
</protein>
<dbReference type="SUPFAM" id="SSF51445">
    <property type="entry name" value="(Trans)glycosidases"/>
    <property type="match status" value="2"/>
</dbReference>
<reference evidence="10 11" key="1">
    <citation type="journal article" date="2020" name="Mol. Plant">
        <title>The Chromosome-Based Rubber Tree Genome Provides New Insights into Spurge Genome Evolution and Rubber Biosynthesis.</title>
        <authorList>
            <person name="Liu J."/>
            <person name="Shi C."/>
            <person name="Shi C.C."/>
            <person name="Li W."/>
            <person name="Zhang Q.J."/>
            <person name="Zhang Y."/>
            <person name="Li K."/>
            <person name="Lu H.F."/>
            <person name="Shi C."/>
            <person name="Zhu S.T."/>
            <person name="Xiao Z.Y."/>
            <person name="Nan H."/>
            <person name="Yue Y."/>
            <person name="Zhu X.G."/>
            <person name="Wu Y."/>
            <person name="Hong X.N."/>
            <person name="Fan G.Y."/>
            <person name="Tong Y."/>
            <person name="Zhang D."/>
            <person name="Mao C.L."/>
            <person name="Liu Y.L."/>
            <person name="Hao S.J."/>
            <person name="Liu W.Q."/>
            <person name="Lv M.Q."/>
            <person name="Zhang H.B."/>
            <person name="Liu Y."/>
            <person name="Hu-Tang G.R."/>
            <person name="Wang J.P."/>
            <person name="Wang J.H."/>
            <person name="Sun Y.H."/>
            <person name="Ni S.B."/>
            <person name="Chen W.B."/>
            <person name="Zhang X.C."/>
            <person name="Jiao Y.N."/>
            <person name="Eichler E.E."/>
            <person name="Li G.H."/>
            <person name="Liu X."/>
            <person name="Gao L.Z."/>
        </authorList>
    </citation>
    <scope>NUCLEOTIDE SEQUENCE [LARGE SCALE GENOMIC DNA]</scope>
    <source>
        <strain evidence="11">cv. GT1</strain>
        <tissue evidence="10">Leaf</tissue>
    </source>
</reference>
<evidence type="ECO:0000256" key="3">
    <source>
        <dbReference type="ARBA" id="ARBA00012780"/>
    </source>
</evidence>
<dbReference type="GO" id="GO:0042973">
    <property type="term" value="F:glucan endo-1,3-beta-D-glucosidase activity"/>
    <property type="evidence" value="ECO:0007669"/>
    <property type="project" value="UniProtKB-EC"/>
</dbReference>
<gene>
    <name evidence="10" type="ORF">GH714_035050</name>
</gene>
<evidence type="ECO:0000313" key="11">
    <source>
        <dbReference type="Proteomes" id="UP000467840"/>
    </source>
</evidence>
<comment type="similarity">
    <text evidence="2 8">Belongs to the glycosyl hydrolase 17 family.</text>
</comment>
<organism evidence="10 11">
    <name type="scientific">Hevea brasiliensis</name>
    <name type="common">Para rubber tree</name>
    <name type="synonym">Siphonia brasiliensis</name>
    <dbReference type="NCBI Taxonomy" id="3981"/>
    <lineage>
        <taxon>Eukaryota</taxon>
        <taxon>Viridiplantae</taxon>
        <taxon>Streptophyta</taxon>
        <taxon>Embryophyta</taxon>
        <taxon>Tracheophyta</taxon>
        <taxon>Spermatophyta</taxon>
        <taxon>Magnoliopsida</taxon>
        <taxon>eudicotyledons</taxon>
        <taxon>Gunneridae</taxon>
        <taxon>Pentapetalae</taxon>
        <taxon>rosids</taxon>
        <taxon>fabids</taxon>
        <taxon>Malpighiales</taxon>
        <taxon>Euphorbiaceae</taxon>
        <taxon>Crotonoideae</taxon>
        <taxon>Micrandreae</taxon>
        <taxon>Hevea</taxon>
    </lineage>
</organism>
<evidence type="ECO:0000256" key="6">
    <source>
        <dbReference type="ARBA" id="ARBA00033335"/>
    </source>
</evidence>
<dbReference type="Gene3D" id="3.20.20.80">
    <property type="entry name" value="Glycosidases"/>
    <property type="match status" value="3"/>
</dbReference>
<dbReference type="AlphaFoldDB" id="A0A6A6KN15"/>
<keyword evidence="5 9" id="KW-0326">Glycosidase</keyword>
<dbReference type="Proteomes" id="UP000467840">
    <property type="component" value="Chromosome 8"/>
</dbReference>
<evidence type="ECO:0000256" key="9">
    <source>
        <dbReference type="RuleBase" id="RU004336"/>
    </source>
</evidence>
<sequence length="420" mass="45967">MLGVPNTDLQKIATNQAEANTWVQNNVKSFGDVRFRYIAVGNEVMPSDSFARFLVPAMINIRSALSSAGLGNIKVSSAIDTRSLGESFPPSKGSFKQEYRPILDPLIKFLVDNQSPLLLNLYPYFSYKDNSGQIRLDYALFTASSPVVSDPPYSYQNLFDAMLDAVYAALEKASGGNTELILGVPNDVDLLQKIATNQAEADTWVQNNIQNFGDVKFRYIAVGNEVMPSDSFAQFIVPAMINIRNALSSAGLGNIKVSSAIDARSLGDYKDSSGQISLDYALFTALSPVVSDPPYSYQNLFDAMLDAVYAALEKAGGDSLEIVVSEIGWPTAGDVETSVENAGTYNNNLIQHVKEGTPKKPGNPIETYIFAMFDEGNKSPELEKHWGLFLQTNSLNTLSISIKRVPEIKKHLRAFLIIAK</sequence>
<comment type="caution">
    <text evidence="10">The sequence shown here is derived from an EMBL/GenBank/DDBJ whole genome shotgun (WGS) entry which is preliminary data.</text>
</comment>
<evidence type="ECO:0000256" key="2">
    <source>
        <dbReference type="ARBA" id="ARBA00008773"/>
    </source>
</evidence>
<keyword evidence="4 9" id="KW-0378">Hydrolase</keyword>
<dbReference type="GO" id="GO:0005975">
    <property type="term" value="P:carbohydrate metabolic process"/>
    <property type="evidence" value="ECO:0007669"/>
    <property type="project" value="InterPro"/>
</dbReference>
<comment type="catalytic activity">
    <reaction evidence="1">
        <text>Hydrolysis of (1-&gt;3)-beta-D-glucosidic linkages in (1-&gt;3)-beta-D-glucans.</text>
        <dbReference type="EC" id="3.2.1.39"/>
    </reaction>
</comment>
<evidence type="ECO:0000256" key="1">
    <source>
        <dbReference type="ARBA" id="ARBA00000382"/>
    </source>
</evidence>
<dbReference type="EC" id="3.2.1.39" evidence="3"/>
<name>A0A6A6KN15_HEVBR</name>
<evidence type="ECO:0000256" key="7">
    <source>
        <dbReference type="ARBA" id="ARBA00033417"/>
    </source>
</evidence>
<evidence type="ECO:0000313" key="10">
    <source>
        <dbReference type="EMBL" id="KAF2289338.1"/>
    </source>
</evidence>
<dbReference type="InterPro" id="IPR044965">
    <property type="entry name" value="Glyco_hydro_17_plant"/>
</dbReference>